<name>A0A1C7LUK9_GRIFR</name>
<evidence type="ECO:0000313" key="1">
    <source>
        <dbReference type="EMBL" id="OBZ68481.1"/>
    </source>
</evidence>
<organism evidence="1 2">
    <name type="scientific">Grifola frondosa</name>
    <name type="common">Maitake</name>
    <name type="synonym">Polyporus frondosus</name>
    <dbReference type="NCBI Taxonomy" id="5627"/>
    <lineage>
        <taxon>Eukaryota</taxon>
        <taxon>Fungi</taxon>
        <taxon>Dikarya</taxon>
        <taxon>Basidiomycota</taxon>
        <taxon>Agaricomycotina</taxon>
        <taxon>Agaricomycetes</taxon>
        <taxon>Polyporales</taxon>
        <taxon>Grifolaceae</taxon>
        <taxon>Grifola</taxon>
    </lineage>
</organism>
<dbReference type="AlphaFoldDB" id="A0A1C7LUK9"/>
<dbReference type="Proteomes" id="UP000092993">
    <property type="component" value="Unassembled WGS sequence"/>
</dbReference>
<gene>
    <name evidence="1" type="ORF">A0H81_11446</name>
</gene>
<keyword evidence="2" id="KW-1185">Reference proteome</keyword>
<protein>
    <submittedName>
        <fullName evidence="1">Uncharacterized protein</fullName>
    </submittedName>
</protein>
<comment type="caution">
    <text evidence="1">The sequence shown here is derived from an EMBL/GenBank/DDBJ whole genome shotgun (WGS) entry which is preliminary data.</text>
</comment>
<dbReference type="EMBL" id="LUGG01000020">
    <property type="protein sequence ID" value="OBZ68481.1"/>
    <property type="molecule type" value="Genomic_DNA"/>
</dbReference>
<proteinExistence type="predicted"/>
<dbReference type="OrthoDB" id="309640at2759"/>
<accession>A0A1C7LUK9</accession>
<dbReference type="STRING" id="5627.A0A1C7LUK9"/>
<evidence type="ECO:0000313" key="2">
    <source>
        <dbReference type="Proteomes" id="UP000092993"/>
    </source>
</evidence>
<sequence length="134" mass="14819">MLTRRGVPRRSALRVAPLVSALRTSRPFLTKSFLLARNSPTPKRTMSTTHLSLWFLPPTRPPLWPVYAGRACRRPALPLRFLGLDPSTGKLVPAAELGKVVKTTVFLQSMDDFAVVARLPLNALFEIESIVSVA</sequence>
<reference evidence="1 2" key="1">
    <citation type="submission" date="2016-03" db="EMBL/GenBank/DDBJ databases">
        <title>Whole genome sequencing of Grifola frondosa 9006-11.</title>
        <authorList>
            <person name="Min B."/>
            <person name="Park H."/>
            <person name="Kim J.-G."/>
            <person name="Cho H."/>
            <person name="Oh Y.-L."/>
            <person name="Kong W.-S."/>
            <person name="Choi I.-G."/>
        </authorList>
    </citation>
    <scope>NUCLEOTIDE SEQUENCE [LARGE SCALE GENOMIC DNA]</scope>
    <source>
        <strain evidence="1 2">9006-11</strain>
    </source>
</reference>
<dbReference type="CDD" id="cd00448">
    <property type="entry name" value="YjgF_YER057c_UK114_family"/>
    <property type="match status" value="1"/>
</dbReference>
<dbReference type="SUPFAM" id="SSF55298">
    <property type="entry name" value="YjgF-like"/>
    <property type="match status" value="1"/>
</dbReference>
<dbReference type="InterPro" id="IPR035959">
    <property type="entry name" value="RutC-like_sf"/>
</dbReference>